<dbReference type="SUPFAM" id="SSF51445">
    <property type="entry name" value="(Trans)glycosidases"/>
    <property type="match status" value="1"/>
</dbReference>
<dbReference type="AlphaFoldDB" id="A0A060CEE8"/>
<dbReference type="GO" id="GO:0004556">
    <property type="term" value="F:alpha-amylase activity"/>
    <property type="evidence" value="ECO:0007669"/>
    <property type="project" value="TreeGrafter"/>
</dbReference>
<protein>
    <submittedName>
        <fullName evidence="2">Alpha-amylase</fullName>
    </submittedName>
</protein>
<name>A0A060CEE8_9BACI</name>
<dbReference type="Pfam" id="PF00128">
    <property type="entry name" value="Alpha-amylase"/>
    <property type="match status" value="1"/>
</dbReference>
<dbReference type="EMBL" id="KF123827">
    <property type="protein sequence ID" value="AIA91136.1"/>
    <property type="molecule type" value="Genomic_DNA"/>
</dbReference>
<evidence type="ECO:0000313" key="2">
    <source>
        <dbReference type="EMBL" id="AIA91136.1"/>
    </source>
</evidence>
<accession>A0A060CEE8</accession>
<dbReference type="InterPro" id="IPR006047">
    <property type="entry name" value="GH13_cat_dom"/>
</dbReference>
<evidence type="ECO:0000259" key="1">
    <source>
        <dbReference type="Pfam" id="PF00128"/>
    </source>
</evidence>
<dbReference type="InterPro" id="IPR017853">
    <property type="entry name" value="GH"/>
</dbReference>
<proteinExistence type="predicted"/>
<organism evidence="2">
    <name type="scientific">uncultured Bacillus sp</name>
    <dbReference type="NCBI Taxonomy" id="83428"/>
    <lineage>
        <taxon>Bacteria</taxon>
        <taxon>Bacillati</taxon>
        <taxon>Bacillota</taxon>
        <taxon>Bacilli</taxon>
        <taxon>Bacillales</taxon>
        <taxon>Bacillaceae</taxon>
        <taxon>Bacillus</taxon>
        <taxon>environmental samples</taxon>
    </lineage>
</organism>
<dbReference type="PANTHER" id="PTHR10357:SF179">
    <property type="entry name" value="NEUTRAL AND BASIC AMINO ACID TRANSPORT PROTEIN RBAT"/>
    <property type="match status" value="1"/>
</dbReference>
<dbReference type="GO" id="GO:0009313">
    <property type="term" value="P:oligosaccharide catabolic process"/>
    <property type="evidence" value="ECO:0007669"/>
    <property type="project" value="TreeGrafter"/>
</dbReference>
<dbReference type="PANTHER" id="PTHR10357">
    <property type="entry name" value="ALPHA-AMYLASE FAMILY MEMBER"/>
    <property type="match status" value="1"/>
</dbReference>
<dbReference type="Gene3D" id="3.20.20.80">
    <property type="entry name" value="Glycosidases"/>
    <property type="match status" value="1"/>
</dbReference>
<sequence length="89" mass="10121">MGNGTNIYEVNIRQYTHEGTFSAFIKHIPRLRNMGIDILWLMPVTPISVEKRQGTFGSYYAASSYTNIDPAYGTEDDFRELISTAHFLA</sequence>
<feature type="domain" description="Glycosyl hydrolase family 13 catalytic" evidence="1">
    <location>
        <begin position="18"/>
        <end position="86"/>
    </location>
</feature>
<reference evidence="2" key="1">
    <citation type="journal article" date="2013" name="Environ. Microbiol.">
        <title>Seasonally variable intestinal metagenomes of the red palm weevil (Rhynchophorus ferrugineus).</title>
        <authorList>
            <person name="Jia S."/>
            <person name="Zhang X."/>
            <person name="Zhang G."/>
            <person name="Yin A."/>
            <person name="Zhang S."/>
            <person name="Li F."/>
            <person name="Wang L."/>
            <person name="Zhao D."/>
            <person name="Yun Q."/>
            <person name="Tala"/>
            <person name="Wang J."/>
            <person name="Sun G."/>
            <person name="Baabdullah M."/>
            <person name="Yu X."/>
            <person name="Hu S."/>
            <person name="Al-Mssallem I.S."/>
            <person name="Yu J."/>
        </authorList>
    </citation>
    <scope>NUCLEOTIDE SEQUENCE</scope>
</reference>